<dbReference type="EMBL" id="CM000583">
    <property type="protein sequence ID" value="EWG39872.1"/>
    <property type="molecule type" value="Genomic_DNA"/>
</dbReference>
<sequence>MCIYLLSQFRPPDSDTSPAQRKRMKTMISADKKECKCRTHAYGVLDSDRPPHRLTAMAKYFFPLVPGGCQLHQSPAPCTGIHGTSRVGRRSSVTAFFTSPCPFFCCSPEPLVTGIEHCLDPLNGDIMAVGLAEPAMDEKSLDQDRDNWHHNKCKVYYDSPSS</sequence>
<dbReference type="VEuPathDB" id="FungiDB:FVEG_15082"/>
<dbReference type="AlphaFoldDB" id="W7M4S0"/>
<name>W7M4S0_GIBM7</name>
<evidence type="ECO:0000313" key="2">
    <source>
        <dbReference type="Proteomes" id="UP000009096"/>
    </source>
</evidence>
<gene>
    <name evidence="1" type="ORF">FVEG_15082</name>
</gene>
<dbReference type="KEGG" id="fvr:FVEG_15082"/>
<dbReference type="GeneID" id="30071958"/>
<proteinExistence type="predicted"/>
<reference evidence="1 2" key="1">
    <citation type="journal article" date="2010" name="Nature">
        <title>Comparative genomics reveals mobile pathogenicity chromosomes in Fusarium.</title>
        <authorList>
            <person name="Ma L.J."/>
            <person name="van der Does H.C."/>
            <person name="Borkovich K.A."/>
            <person name="Coleman J.J."/>
            <person name="Daboussi M.J."/>
            <person name="Di Pietro A."/>
            <person name="Dufresne M."/>
            <person name="Freitag M."/>
            <person name="Grabherr M."/>
            <person name="Henrissat B."/>
            <person name="Houterman P.M."/>
            <person name="Kang S."/>
            <person name="Shim W.B."/>
            <person name="Woloshuk C."/>
            <person name="Xie X."/>
            <person name="Xu J.R."/>
            <person name="Antoniw J."/>
            <person name="Baker S.E."/>
            <person name="Bluhm B.H."/>
            <person name="Breakspear A."/>
            <person name="Brown D.W."/>
            <person name="Butchko R.A."/>
            <person name="Chapman S."/>
            <person name="Coulson R."/>
            <person name="Coutinho P.M."/>
            <person name="Danchin E.G."/>
            <person name="Diener A."/>
            <person name="Gale L.R."/>
            <person name="Gardiner D.M."/>
            <person name="Goff S."/>
            <person name="Hammond-Kosack K.E."/>
            <person name="Hilburn K."/>
            <person name="Hua-Van A."/>
            <person name="Jonkers W."/>
            <person name="Kazan K."/>
            <person name="Kodira C.D."/>
            <person name="Koehrsen M."/>
            <person name="Kumar L."/>
            <person name="Lee Y.H."/>
            <person name="Li L."/>
            <person name="Manners J.M."/>
            <person name="Miranda-Saavedra D."/>
            <person name="Mukherjee M."/>
            <person name="Park G."/>
            <person name="Park J."/>
            <person name="Park S.Y."/>
            <person name="Proctor R.H."/>
            <person name="Regev A."/>
            <person name="Ruiz-Roldan M.C."/>
            <person name="Sain D."/>
            <person name="Sakthikumar S."/>
            <person name="Sykes S."/>
            <person name="Schwartz D.C."/>
            <person name="Turgeon B.G."/>
            <person name="Wapinski I."/>
            <person name="Yoder O."/>
            <person name="Young S."/>
            <person name="Zeng Q."/>
            <person name="Zhou S."/>
            <person name="Galagan J."/>
            <person name="Cuomo C.A."/>
            <person name="Kistler H.C."/>
            <person name="Rep M."/>
        </authorList>
    </citation>
    <scope>NUCLEOTIDE SEQUENCE [LARGE SCALE GENOMIC DNA]</scope>
    <source>
        <strain evidence="2">M3125 / FGSC 7600</strain>
    </source>
</reference>
<protein>
    <submittedName>
        <fullName evidence="1">Uncharacterized protein</fullName>
    </submittedName>
</protein>
<dbReference type="EMBL" id="DS022243">
    <property type="protein sequence ID" value="EWG39872.1"/>
    <property type="molecule type" value="Genomic_DNA"/>
</dbReference>
<keyword evidence="2" id="KW-1185">Reference proteome</keyword>
<evidence type="ECO:0000313" key="1">
    <source>
        <dbReference type="EMBL" id="EWG39872.1"/>
    </source>
</evidence>
<accession>W7M4S0</accession>
<dbReference type="Proteomes" id="UP000009096">
    <property type="component" value="Chromosome 6"/>
</dbReference>
<dbReference type="RefSeq" id="XP_018746063.1">
    <property type="nucleotide sequence ID" value="XM_018904172.1"/>
</dbReference>
<organism evidence="1 2">
    <name type="scientific">Gibberella moniliformis (strain M3125 / FGSC 7600)</name>
    <name type="common">Maize ear and stalk rot fungus</name>
    <name type="synonym">Fusarium verticillioides</name>
    <dbReference type="NCBI Taxonomy" id="334819"/>
    <lineage>
        <taxon>Eukaryota</taxon>
        <taxon>Fungi</taxon>
        <taxon>Dikarya</taxon>
        <taxon>Ascomycota</taxon>
        <taxon>Pezizomycotina</taxon>
        <taxon>Sordariomycetes</taxon>
        <taxon>Hypocreomycetidae</taxon>
        <taxon>Hypocreales</taxon>
        <taxon>Nectriaceae</taxon>
        <taxon>Fusarium</taxon>
        <taxon>Fusarium fujikuroi species complex</taxon>
    </lineage>
</organism>